<keyword evidence="6" id="KW-1185">Reference proteome</keyword>
<reference evidence="7" key="1">
    <citation type="submission" date="2025-08" db="UniProtKB">
        <authorList>
            <consortium name="RefSeq"/>
        </authorList>
    </citation>
    <scope>IDENTIFICATION</scope>
    <source>
        <tissue evidence="7">Gonads</tissue>
    </source>
</reference>
<dbReference type="GO" id="GO:0009966">
    <property type="term" value="P:regulation of signal transduction"/>
    <property type="evidence" value="ECO:0007669"/>
    <property type="project" value="UniProtKB-ARBA"/>
</dbReference>
<dbReference type="Gene3D" id="3.40.50.300">
    <property type="entry name" value="P-loop containing nucleotide triphosphate hydrolases"/>
    <property type="match status" value="1"/>
</dbReference>
<dbReference type="PANTHER" id="PTHR48051:SF1">
    <property type="entry name" value="RAS SUPPRESSOR PROTEIN 1"/>
    <property type="match status" value="1"/>
</dbReference>
<dbReference type="KEGG" id="lak:106175127"/>
<feature type="domain" description="CARD" evidence="4">
    <location>
        <begin position="869"/>
        <end position="957"/>
    </location>
</feature>
<evidence type="ECO:0000256" key="3">
    <source>
        <dbReference type="ARBA" id="ARBA00022741"/>
    </source>
</evidence>
<dbReference type="PANTHER" id="PTHR48051">
    <property type="match status" value="1"/>
</dbReference>
<dbReference type="InterPro" id="IPR032675">
    <property type="entry name" value="LRR_dom_sf"/>
</dbReference>
<dbReference type="InterPro" id="IPR057263">
    <property type="entry name" value="COR-B"/>
</dbReference>
<dbReference type="Gene3D" id="3.30.70.1390">
    <property type="entry name" value="ROC domain from the Parkinson's disease-associated leucine-rich repeat kinase 2"/>
    <property type="match status" value="1"/>
</dbReference>
<dbReference type="AlphaFoldDB" id="A0A1S3JPZ5"/>
<evidence type="ECO:0000256" key="2">
    <source>
        <dbReference type="ARBA" id="ARBA00022737"/>
    </source>
</evidence>
<dbReference type="GeneID" id="106175127"/>
<dbReference type="InterPro" id="IPR020859">
    <property type="entry name" value="ROC"/>
</dbReference>
<dbReference type="SMART" id="SM00369">
    <property type="entry name" value="LRR_TYP"/>
    <property type="match status" value="6"/>
</dbReference>
<dbReference type="InterPro" id="IPR001315">
    <property type="entry name" value="CARD"/>
</dbReference>
<dbReference type="PROSITE" id="PS51424">
    <property type="entry name" value="ROC"/>
    <property type="match status" value="1"/>
</dbReference>
<name>A0A1S3JPZ5_LINAN</name>
<dbReference type="Pfam" id="PF13855">
    <property type="entry name" value="LRR_8"/>
    <property type="match status" value="2"/>
</dbReference>
<evidence type="ECO:0000313" key="7">
    <source>
        <dbReference type="RefSeq" id="XP_013412427.1"/>
    </source>
</evidence>
<dbReference type="InterPro" id="IPR001611">
    <property type="entry name" value="Leu-rich_rpt"/>
</dbReference>
<feature type="domain" description="Roc" evidence="5">
    <location>
        <begin position="286"/>
        <end position="507"/>
    </location>
</feature>
<dbReference type="InParanoid" id="A0A1S3JPZ5"/>
<dbReference type="InterPro" id="IPR011029">
    <property type="entry name" value="DEATH-like_dom_sf"/>
</dbReference>
<dbReference type="Pfam" id="PF08477">
    <property type="entry name" value="Roc"/>
    <property type="match status" value="1"/>
</dbReference>
<protein>
    <submittedName>
        <fullName evidence="7">Malignant fibrous histiocytoma-amplified sequence 1-like</fullName>
    </submittedName>
</protein>
<dbReference type="Gene3D" id="1.10.533.10">
    <property type="entry name" value="Death Domain, Fas"/>
    <property type="match status" value="1"/>
</dbReference>
<evidence type="ECO:0000313" key="6">
    <source>
        <dbReference type="Proteomes" id="UP000085678"/>
    </source>
</evidence>
<organism evidence="6 7">
    <name type="scientific">Lingula anatina</name>
    <name type="common">Brachiopod</name>
    <name type="synonym">Lingula unguis</name>
    <dbReference type="NCBI Taxonomy" id="7574"/>
    <lineage>
        <taxon>Eukaryota</taxon>
        <taxon>Metazoa</taxon>
        <taxon>Spiralia</taxon>
        <taxon>Lophotrochozoa</taxon>
        <taxon>Brachiopoda</taxon>
        <taxon>Linguliformea</taxon>
        <taxon>Lingulata</taxon>
        <taxon>Lingulida</taxon>
        <taxon>Linguloidea</taxon>
        <taxon>Lingulidae</taxon>
        <taxon>Lingula</taxon>
    </lineage>
</organism>
<dbReference type="RefSeq" id="XP_013412427.1">
    <property type="nucleotide sequence ID" value="XM_013556973.1"/>
</dbReference>
<evidence type="ECO:0000256" key="1">
    <source>
        <dbReference type="ARBA" id="ARBA00022614"/>
    </source>
</evidence>
<dbReference type="STRING" id="7574.A0A1S3JPZ5"/>
<accession>A0A1S3JPZ5</accession>
<keyword evidence="2" id="KW-0677">Repeat</keyword>
<dbReference type="Pfam" id="PF25497">
    <property type="entry name" value="COR-B"/>
    <property type="match status" value="1"/>
</dbReference>
<keyword evidence="1" id="KW-0433">Leucine-rich repeat</keyword>
<dbReference type="InterPro" id="IPR050216">
    <property type="entry name" value="LRR_domain-containing"/>
</dbReference>
<dbReference type="PROSITE" id="PS51450">
    <property type="entry name" value="LRR"/>
    <property type="match status" value="1"/>
</dbReference>
<dbReference type="GO" id="GO:0005737">
    <property type="term" value="C:cytoplasm"/>
    <property type="evidence" value="ECO:0007669"/>
    <property type="project" value="TreeGrafter"/>
</dbReference>
<dbReference type="SUPFAM" id="SSF52540">
    <property type="entry name" value="P-loop containing nucleoside triphosphate hydrolases"/>
    <property type="match status" value="1"/>
</dbReference>
<evidence type="ECO:0000259" key="4">
    <source>
        <dbReference type="PROSITE" id="PS50209"/>
    </source>
</evidence>
<gene>
    <name evidence="7" type="primary">LOC106175127</name>
</gene>
<dbReference type="GO" id="GO:0000166">
    <property type="term" value="F:nucleotide binding"/>
    <property type="evidence" value="ECO:0007669"/>
    <property type="project" value="UniProtKB-KW"/>
</dbReference>
<dbReference type="InterPro" id="IPR027417">
    <property type="entry name" value="P-loop_NTPase"/>
</dbReference>
<dbReference type="Gene3D" id="3.80.10.10">
    <property type="entry name" value="Ribonuclease Inhibitor"/>
    <property type="match status" value="2"/>
</dbReference>
<dbReference type="CDD" id="cd01671">
    <property type="entry name" value="CARD"/>
    <property type="match status" value="1"/>
</dbReference>
<evidence type="ECO:0000259" key="5">
    <source>
        <dbReference type="PROSITE" id="PS51424"/>
    </source>
</evidence>
<dbReference type="Proteomes" id="UP000085678">
    <property type="component" value="Unplaced"/>
</dbReference>
<dbReference type="InterPro" id="IPR003591">
    <property type="entry name" value="Leu-rich_rpt_typical-subtyp"/>
</dbReference>
<dbReference type="SUPFAM" id="SSF52058">
    <property type="entry name" value="L domain-like"/>
    <property type="match status" value="1"/>
</dbReference>
<dbReference type="GO" id="GO:0042981">
    <property type="term" value="P:regulation of apoptotic process"/>
    <property type="evidence" value="ECO:0007669"/>
    <property type="project" value="InterPro"/>
</dbReference>
<proteinExistence type="predicted"/>
<dbReference type="OrthoDB" id="40118at2759"/>
<keyword evidence="3" id="KW-0547">Nucleotide-binding</keyword>
<sequence length="957" mass="109672">MAGRELVEVGKKGLDLLYELEKSPQSETPNIVKDWNYLHFNDAHIDSLPESIDRCIHARVIETACNRLSCLPQSIFNMPQLTKLDLSLNAFNSFPIVLSGMTKLQSLNLSYNHLSELPMQISGMTGLKDFNIGFNNFTTFPTALFNMSKLETLTITGNMLSNIPVEIKDMTGLRKFFLFCNCFTMFPIALCGMGSLKELYLGNLKGLYVHHNHISYIPADIVSMTGLESLDLESNNVTHLPPQIRNMKSLVELNVRGNPLVQPPEHIVDRGLDAIKRYFEALTTTGAILSSRIQVNLLGETVAGKTSLSRTLQRGTSTLTILADRTRVVEQMTWNSHQDIVFNINDFGGHDVYKIGHPIFISKHGLVLITFDLLKYDPGNKKHYQFYIGNWIEKVQAKVPGVKMAVVGTHVDKVEDLDSKCDKVEKQLRDHKQKQQDWCKSQIKKIEGNTDGTQTSIPPAYADKISKLMALKEQVKNIPDSIFWVSSKTMKGIKELQDFLVTVAKDHAVQLPKMWVEAASNICNKKYDDSPCNTLELDEVQKLIKQYAPASWSQEVETYNKKVHLATNDILNFLADCGDIIWFDSSPSLKKVVFHKQEVLVNVLKAVLNHDKADVLSKLLKPMNMPRLEAEDTQDKIFNRGIISKKAMELLCEPLCLSSTEVTSMEKLMQKLELCYQVQEEQSFHFPCLLTQERQSELDEKWPSKVSSDTTQLALEIHFPFQCPEGIYEKLSVRLHNFLEHTLTEHIDWKDGVYAQLQSCQMQLSREERHQQREMANSTTDWVITIAIRGSDLLEMWPVLSRAHDYLMAIIEEDWPGVSYGKYLVCPHCTSEDREEPTRFKKEILEGVNRPTNVLCKNTGRYISADLVYPPHWKQVVNKNKDVLRQKITEPDLHYLNNLFFQEGIFSDYEYEWIKESPEKTAVFLDFLTTKSDKAFDILCQFFVEPERYKLLELIKY</sequence>
<dbReference type="PROSITE" id="PS50209">
    <property type="entry name" value="CARD"/>
    <property type="match status" value="1"/>
</dbReference>
<dbReference type="SUPFAM" id="SSF47986">
    <property type="entry name" value="DEATH domain"/>
    <property type="match status" value="1"/>
</dbReference>